<sequence length="52" mass="5711">ESQIKLIVGGAPYQFDEGLYQKTGADAWARDGVEAVAVIKRLFEEVTQCLPV</sequence>
<proteinExistence type="predicted"/>
<evidence type="ECO:0000313" key="1">
    <source>
        <dbReference type="EMBL" id="KKK62362.1"/>
    </source>
</evidence>
<dbReference type="EMBL" id="LAZR01062027">
    <property type="protein sequence ID" value="KKK62362.1"/>
    <property type="molecule type" value="Genomic_DNA"/>
</dbReference>
<dbReference type="SUPFAM" id="SSF52242">
    <property type="entry name" value="Cobalamin (vitamin B12)-binding domain"/>
    <property type="match status" value="1"/>
</dbReference>
<feature type="non-terminal residue" evidence="1">
    <location>
        <position position="1"/>
    </location>
</feature>
<name>A0A0F8WZV7_9ZZZZ</name>
<dbReference type="GO" id="GO:0031419">
    <property type="term" value="F:cobalamin binding"/>
    <property type="evidence" value="ECO:0007669"/>
    <property type="project" value="InterPro"/>
</dbReference>
<evidence type="ECO:0008006" key="2">
    <source>
        <dbReference type="Google" id="ProtNLM"/>
    </source>
</evidence>
<gene>
    <name evidence="1" type="ORF">LCGC14_3005100</name>
</gene>
<dbReference type="AlphaFoldDB" id="A0A0F8WZV7"/>
<comment type="caution">
    <text evidence="1">The sequence shown here is derived from an EMBL/GenBank/DDBJ whole genome shotgun (WGS) entry which is preliminary data.</text>
</comment>
<reference evidence="1" key="1">
    <citation type="journal article" date="2015" name="Nature">
        <title>Complex archaea that bridge the gap between prokaryotes and eukaryotes.</title>
        <authorList>
            <person name="Spang A."/>
            <person name="Saw J.H."/>
            <person name="Jorgensen S.L."/>
            <person name="Zaremba-Niedzwiedzka K."/>
            <person name="Martijn J."/>
            <person name="Lind A.E."/>
            <person name="van Eijk R."/>
            <person name="Schleper C."/>
            <person name="Guy L."/>
            <person name="Ettema T.J."/>
        </authorList>
    </citation>
    <scope>NUCLEOTIDE SEQUENCE</scope>
</reference>
<dbReference type="GO" id="GO:0046872">
    <property type="term" value="F:metal ion binding"/>
    <property type="evidence" value="ECO:0007669"/>
    <property type="project" value="InterPro"/>
</dbReference>
<dbReference type="Gene3D" id="3.40.50.280">
    <property type="entry name" value="Cobalamin-binding domain"/>
    <property type="match status" value="1"/>
</dbReference>
<organism evidence="1">
    <name type="scientific">marine sediment metagenome</name>
    <dbReference type="NCBI Taxonomy" id="412755"/>
    <lineage>
        <taxon>unclassified sequences</taxon>
        <taxon>metagenomes</taxon>
        <taxon>ecological metagenomes</taxon>
    </lineage>
</organism>
<accession>A0A0F8WZV7</accession>
<protein>
    <recommendedName>
        <fullName evidence="2">B12-binding domain-containing protein</fullName>
    </recommendedName>
</protein>
<dbReference type="InterPro" id="IPR036724">
    <property type="entry name" value="Cobalamin-bd_sf"/>
</dbReference>